<feature type="compositionally biased region" description="Polar residues" evidence="5">
    <location>
        <begin position="959"/>
        <end position="968"/>
    </location>
</feature>
<evidence type="ECO:0000313" key="9">
    <source>
        <dbReference type="RefSeq" id="XP_065655291.1"/>
    </source>
</evidence>
<evidence type="ECO:0000259" key="6">
    <source>
        <dbReference type="PROSITE" id="PS50003"/>
    </source>
</evidence>
<feature type="domain" description="PH" evidence="6">
    <location>
        <begin position="208"/>
        <end position="296"/>
    </location>
</feature>
<evidence type="ECO:0000256" key="5">
    <source>
        <dbReference type="SAM" id="MobiDB-lite"/>
    </source>
</evidence>
<organism evidence="7 9">
    <name type="scientific">Hydra vulgaris</name>
    <name type="common">Hydra</name>
    <name type="synonym">Hydra attenuata</name>
    <dbReference type="NCBI Taxonomy" id="6087"/>
    <lineage>
        <taxon>Eukaryota</taxon>
        <taxon>Metazoa</taxon>
        <taxon>Cnidaria</taxon>
        <taxon>Hydrozoa</taxon>
        <taxon>Hydroidolina</taxon>
        <taxon>Anthoathecata</taxon>
        <taxon>Aplanulata</taxon>
        <taxon>Hydridae</taxon>
        <taxon>Hydra</taxon>
    </lineage>
</organism>
<dbReference type="InterPro" id="IPR030113">
    <property type="entry name" value="AFAP"/>
</dbReference>
<dbReference type="Pfam" id="PF00169">
    <property type="entry name" value="PH"/>
    <property type="match status" value="5"/>
</dbReference>
<keyword evidence="4" id="KW-0175">Coiled coil</keyword>
<proteinExistence type="predicted"/>
<feature type="domain" description="PH" evidence="6">
    <location>
        <begin position="476"/>
        <end position="570"/>
    </location>
</feature>
<evidence type="ECO:0000256" key="3">
    <source>
        <dbReference type="ARBA" id="ARBA00022737"/>
    </source>
</evidence>
<accession>A0ABM4C165</accession>
<dbReference type="PROSITE" id="PS50003">
    <property type="entry name" value="PH_DOMAIN"/>
    <property type="match status" value="6"/>
</dbReference>
<dbReference type="RefSeq" id="XP_065655291.1">
    <property type="nucleotide sequence ID" value="XM_065799219.1"/>
</dbReference>
<keyword evidence="3" id="KW-0677">Repeat</keyword>
<dbReference type="CDD" id="cd00821">
    <property type="entry name" value="PH"/>
    <property type="match status" value="4"/>
</dbReference>
<dbReference type="PANTHER" id="PTHR14338">
    <property type="entry name" value="ACTIN FILAMENT-ASSOCIATED PROTEIN 1 FAMILY MEMBER"/>
    <property type="match status" value="1"/>
</dbReference>
<feature type="compositionally biased region" description="Basic and acidic residues" evidence="5">
    <location>
        <begin position="983"/>
        <end position="994"/>
    </location>
</feature>
<reference evidence="8 9" key="1">
    <citation type="submission" date="2025-05" db="UniProtKB">
        <authorList>
            <consortium name="RefSeq"/>
        </authorList>
    </citation>
    <scope>IDENTIFICATION</scope>
</reference>
<evidence type="ECO:0000313" key="8">
    <source>
        <dbReference type="RefSeq" id="XP_065655290.1"/>
    </source>
</evidence>
<dbReference type="SMART" id="SM00233">
    <property type="entry name" value="PH"/>
    <property type="match status" value="7"/>
</dbReference>
<dbReference type="PANTHER" id="PTHR14338:SF7">
    <property type="entry name" value="PH DOMAIN-CONTAINING PROTEIN"/>
    <property type="match status" value="1"/>
</dbReference>
<evidence type="ECO:0000256" key="4">
    <source>
        <dbReference type="ARBA" id="ARBA00023054"/>
    </source>
</evidence>
<comment type="subcellular location">
    <subcellularLocation>
        <location evidence="1">Cytoplasm</location>
    </subcellularLocation>
</comment>
<evidence type="ECO:0000256" key="1">
    <source>
        <dbReference type="ARBA" id="ARBA00004496"/>
    </source>
</evidence>
<sequence length="1839" mass="209715">MVALIEDTGLLPEIHELLKNILYNESLSENAVRKITQFIERLDALLVPPLLPPHVPVKTGSIFQPNPAKDFDITSPEFIKEQRELSRQGTIWKGNDFVLESLNLLKNGQMNSNQVSGLKRQSEIKIKVSPKDDKDAIYERIDSCDEKSYNANKVSQIKSTIPIRSDIPPPVPKRKCRLTSNDRNAASPILDRHRSSNKDLVWVHDLQTPLYSGLLRNIRSNTKQWCVIKRHILYLFNDLNEPASFMADLHEYEVFKDPEEPLIFRVRRSGEPTVKLAAVDEKQYQLWLHAFRNAKFLVDSEDGRLDNAGELGDYSEFKDSGGFDEEDFSDAEPYEKPDEMIKKLNTKMVPKGYEDYEVMTSYDRAGIVGDGVADQVSYEEIGFPASSNSSKFNIDDTADYSAMPLPPLPNDIPPELPPRTSHLQVETNIYSDNDSLSSSFDSLSSEEIGFTSNQNSTDKQSKTKWEKEISFFYDLSAVFCGILHQRRMPAIWQKRYCKVKDQCLICYRSPDVAEPYLKIPLHGYQLDRAEETWKSFAFKMFKVNSDIYYFAAESRSELIKWISVLAKETNKDKFLPGTMERKRAMTDMKQVSCSEFNTSNESLSNTVSKKPITDLNSEFEQNSAEKEENNNVLKISKESSYEDHGVIMQGVLLRKLRNHWGRRWCCLKDESFFCYKDSTNDDLDVTIILKYATLTLLHNGDIGEVNCCFQLCTKEDQKIILSTITNNDWLEWINSLKRFVGSVCEEKFSCNASRLSRSYSHSLKDAIRNVELTDSDYPTCNESSTALFEQKVYNTSERSKTEIKDSIYCSLVIELRALKQTFQHIEYFMVLTKDKWLKFYSDITATIPTTQYKAINIKVIDENGTDPLILRLQDETKNKEITLKLNSTRECQNWKNAFLKVHYEQIDADDILIDKLKENYPKVVNKKINEPIHLSLSKSLSNKEWKKIKEQNGYSSFSLAKSLPSGSNGKRKSIDPILSYNTKSDKQSSNDPQKKTISEFIRSFTVDTLTRKNKNKSYVLNKEDVSLLKETYRGHLKQVIIKDTNETLEDRFCRISGKVFYCYRNDSDLKPLFKVPLKNAAIEEFSDIDSSLFRYQVTDLNLGKEYLFSLDSDSDLNLWVTALFGGDKLQDSHDSPSNSNKSLPSYNMYDSSRKLSLLSFSEGKNNVNDSNASTANTFSTQSSSINSLTDSNTFSGHNIKINSACDSCSSLISLGENALNMNPAPDVLPKIFIENIKLQGNFVEITKTSQDDRWLVLKDSILEVFSSAQDPQPVNIIQLSSYLITDKSDESLPINAICFQGENNSYVFVASNSETCETWTKELKATHNIHTQVVNNDQNNDLTASVVLRKKHPKLLKQASISTSNDDINPLTKYEKSEDPSTISGGLTELVPSSKQKWKKKNRYCRICQGFFYISKLTNTKKVIKSIDLSGVSVMDESDPAADRFVFRLDYLQDNKQSFALFQTSNQTLSDKWMVAVSMGILFHRLSRTIDRKSFKNEDTHEDFEFFDFSNPLSEEGVSEFEQSEQSKLSNETRKDLLKNEGALLESHSLVESSIFEKPLITVSLSDIVNQNIDSNDLLISKDTGEQKCNTENMKPEVEVSASTNINDNRSVQNNLLEENKFNDSNDNLNDLGELLDNIPEKDNADETFKNIKGILRQQESIRRAILKRQSTNLKKPPPKIKPKPIKLNVSKTPVTTTTTSVSGLSSPNLVALEKYKAQLENKRENLISCIKEMNIQVSNARVQSDCSSGKLSLNEKISLEELQRLRINLHQVEVELNTVYKNINRKVATNIQESDKTPSLQLRRTLNSKKNKESLYNSLTENDESKKDQPSDTQSVII</sequence>
<feature type="region of interest" description="Disordered" evidence="5">
    <location>
        <begin position="959"/>
        <end position="994"/>
    </location>
</feature>
<feature type="domain" description="PH" evidence="6">
    <location>
        <begin position="645"/>
        <end position="741"/>
    </location>
</feature>
<dbReference type="GeneID" id="101238823"/>
<feature type="domain" description="PH" evidence="6">
    <location>
        <begin position="1235"/>
        <end position="1328"/>
    </location>
</feature>
<dbReference type="InterPro" id="IPR001849">
    <property type="entry name" value="PH_domain"/>
</dbReference>
<feature type="domain" description="PH" evidence="6">
    <location>
        <begin position="1029"/>
        <end position="1128"/>
    </location>
</feature>
<name>A0ABM4C165_HYDVU</name>
<gene>
    <name evidence="8 9" type="primary">LOC101238823</name>
</gene>
<protein>
    <submittedName>
        <fullName evidence="8 9">Uncharacterized protein LOC101238823 isoform X2</fullName>
    </submittedName>
</protein>
<keyword evidence="2" id="KW-0963">Cytoplasm</keyword>
<feature type="domain" description="PH" evidence="6">
    <location>
        <begin position="1380"/>
        <end position="1482"/>
    </location>
</feature>
<keyword evidence="7" id="KW-1185">Reference proteome</keyword>
<dbReference type="RefSeq" id="XP_065655290.1">
    <property type="nucleotide sequence ID" value="XM_065799218.1"/>
</dbReference>
<feature type="region of interest" description="Disordered" evidence="5">
    <location>
        <begin position="1808"/>
        <end position="1839"/>
    </location>
</feature>
<dbReference type="Proteomes" id="UP001652625">
    <property type="component" value="Chromosome 06"/>
</dbReference>
<dbReference type="SUPFAM" id="SSF50729">
    <property type="entry name" value="PH domain-like"/>
    <property type="match status" value="6"/>
</dbReference>
<dbReference type="InterPro" id="IPR011993">
    <property type="entry name" value="PH-like_dom_sf"/>
</dbReference>
<evidence type="ECO:0000313" key="7">
    <source>
        <dbReference type="Proteomes" id="UP001652625"/>
    </source>
</evidence>
<evidence type="ECO:0000256" key="2">
    <source>
        <dbReference type="ARBA" id="ARBA00022490"/>
    </source>
</evidence>
<dbReference type="Gene3D" id="2.30.29.30">
    <property type="entry name" value="Pleckstrin-homology domain (PH domain)/Phosphotyrosine-binding domain (PTB)"/>
    <property type="match status" value="6"/>
</dbReference>